<feature type="region of interest" description="Disordered" evidence="1">
    <location>
        <begin position="1"/>
        <end position="121"/>
    </location>
</feature>
<accession>A0AAE1H1Q3</accession>
<proteinExistence type="predicted"/>
<dbReference type="Pfam" id="PF11540">
    <property type="entry name" value="Dynein_IC2"/>
    <property type="match status" value="1"/>
</dbReference>
<gene>
    <name evidence="2" type="ORF">KUF71_021570</name>
</gene>
<dbReference type="AlphaFoldDB" id="A0AAE1H1Q3"/>
<feature type="compositionally biased region" description="Low complexity" evidence="1">
    <location>
        <begin position="97"/>
        <end position="120"/>
    </location>
</feature>
<evidence type="ECO:0000313" key="3">
    <source>
        <dbReference type="Proteomes" id="UP001219518"/>
    </source>
</evidence>
<feature type="compositionally biased region" description="Basic and acidic residues" evidence="1">
    <location>
        <begin position="1"/>
        <end position="10"/>
    </location>
</feature>
<feature type="compositionally biased region" description="Polar residues" evidence="1">
    <location>
        <begin position="86"/>
        <end position="96"/>
    </location>
</feature>
<name>A0AAE1H1Q3_9NEOP</name>
<dbReference type="Proteomes" id="UP001219518">
    <property type="component" value="Unassembled WGS sequence"/>
</dbReference>
<dbReference type="InterPro" id="IPR025956">
    <property type="entry name" value="DYNC1I1/DYNC1I2"/>
</dbReference>
<reference evidence="2" key="1">
    <citation type="submission" date="2021-07" db="EMBL/GenBank/DDBJ databases">
        <authorList>
            <person name="Catto M.A."/>
            <person name="Jacobson A."/>
            <person name="Kennedy G."/>
            <person name="Labadie P."/>
            <person name="Hunt B.G."/>
            <person name="Srinivasan R."/>
        </authorList>
    </citation>
    <scope>NUCLEOTIDE SEQUENCE</scope>
    <source>
        <strain evidence="2">PL_HMW_Pooled</strain>
        <tissue evidence="2">Head</tissue>
    </source>
</reference>
<dbReference type="EMBL" id="JAHWGI010000289">
    <property type="protein sequence ID" value="KAK3912000.1"/>
    <property type="molecule type" value="Genomic_DNA"/>
</dbReference>
<feature type="compositionally biased region" description="Basic and acidic residues" evidence="1">
    <location>
        <begin position="17"/>
        <end position="55"/>
    </location>
</feature>
<evidence type="ECO:0000256" key="1">
    <source>
        <dbReference type="SAM" id="MobiDB-lite"/>
    </source>
</evidence>
<sequence length="157" mass="17415">MSGRKEELEKKKAKLQAIREEKERRRREKEQKDMEEAASRAQYGEKDKDQRKELEDMLTSLGIAPPSDVLSSLSSMPSLSAEHSDNATPDSSLTLNSASPTTAASKKKSSQLSVVSVQSTTIPPKETVTYAKQTQTVTASGHERDAHAFDYYGKLRI</sequence>
<comment type="caution">
    <text evidence="2">The sequence shown here is derived from an EMBL/GenBank/DDBJ whole genome shotgun (WGS) entry which is preliminary data.</text>
</comment>
<evidence type="ECO:0000313" key="2">
    <source>
        <dbReference type="EMBL" id="KAK3912000.1"/>
    </source>
</evidence>
<feature type="compositionally biased region" description="Low complexity" evidence="1">
    <location>
        <begin position="65"/>
        <end position="80"/>
    </location>
</feature>
<dbReference type="GO" id="GO:0007018">
    <property type="term" value="P:microtubule-based movement"/>
    <property type="evidence" value="ECO:0007669"/>
    <property type="project" value="InterPro"/>
</dbReference>
<keyword evidence="3" id="KW-1185">Reference proteome</keyword>
<protein>
    <submittedName>
        <fullName evidence="2">Cytoplasmic dynein 1 intermediate chain</fullName>
    </submittedName>
</protein>
<reference evidence="2" key="2">
    <citation type="journal article" date="2023" name="BMC Genomics">
        <title>Pest status, molecular evolution, and epigenetic factors derived from the genome assembly of Frankliniella fusca, a thysanopteran phytovirus vector.</title>
        <authorList>
            <person name="Catto M.A."/>
            <person name="Labadie P.E."/>
            <person name="Jacobson A.L."/>
            <person name="Kennedy G.G."/>
            <person name="Srinivasan R."/>
            <person name="Hunt B.G."/>
        </authorList>
    </citation>
    <scope>NUCLEOTIDE SEQUENCE</scope>
    <source>
        <strain evidence="2">PL_HMW_Pooled</strain>
    </source>
</reference>
<organism evidence="2 3">
    <name type="scientific">Frankliniella fusca</name>
    <dbReference type="NCBI Taxonomy" id="407009"/>
    <lineage>
        <taxon>Eukaryota</taxon>
        <taxon>Metazoa</taxon>
        <taxon>Ecdysozoa</taxon>
        <taxon>Arthropoda</taxon>
        <taxon>Hexapoda</taxon>
        <taxon>Insecta</taxon>
        <taxon>Pterygota</taxon>
        <taxon>Neoptera</taxon>
        <taxon>Paraneoptera</taxon>
        <taxon>Thysanoptera</taxon>
        <taxon>Terebrantia</taxon>
        <taxon>Thripoidea</taxon>
        <taxon>Thripidae</taxon>
        <taxon>Frankliniella</taxon>
    </lineage>
</organism>
<dbReference type="GO" id="GO:0005868">
    <property type="term" value="C:cytoplasmic dynein complex"/>
    <property type="evidence" value="ECO:0007669"/>
    <property type="project" value="InterPro"/>
</dbReference>